<comment type="similarity">
    <text evidence="1">Belongs to the glycosyltransferase 2 family.</text>
</comment>
<dbReference type="SUPFAM" id="SSF53448">
    <property type="entry name" value="Nucleotide-diphospho-sugar transferases"/>
    <property type="match status" value="1"/>
</dbReference>
<evidence type="ECO:0000259" key="4">
    <source>
        <dbReference type="Pfam" id="PF00535"/>
    </source>
</evidence>
<gene>
    <name evidence="5" type="ORF">QQ008_02490</name>
</gene>
<keyword evidence="3 5" id="KW-0808">Transferase</keyword>
<dbReference type="Pfam" id="PF00535">
    <property type="entry name" value="Glycos_transf_2"/>
    <property type="match status" value="1"/>
</dbReference>
<dbReference type="GO" id="GO:0016757">
    <property type="term" value="F:glycosyltransferase activity"/>
    <property type="evidence" value="ECO:0007669"/>
    <property type="project" value="UniProtKB-KW"/>
</dbReference>
<name>A0ABT8KHL3_9BACT</name>
<organism evidence="5 6">
    <name type="scientific">Splendidivirga corallicola</name>
    <dbReference type="NCBI Taxonomy" id="3051826"/>
    <lineage>
        <taxon>Bacteria</taxon>
        <taxon>Pseudomonadati</taxon>
        <taxon>Bacteroidota</taxon>
        <taxon>Cytophagia</taxon>
        <taxon>Cytophagales</taxon>
        <taxon>Splendidivirgaceae</taxon>
        <taxon>Splendidivirga</taxon>
    </lineage>
</organism>
<dbReference type="EC" id="2.4.-.-" evidence="5"/>
<evidence type="ECO:0000313" key="6">
    <source>
        <dbReference type="Proteomes" id="UP001172082"/>
    </source>
</evidence>
<proteinExistence type="inferred from homology"/>
<dbReference type="InterPro" id="IPR029044">
    <property type="entry name" value="Nucleotide-diphossugar_trans"/>
</dbReference>
<comment type="caution">
    <text evidence="5">The sequence shown here is derived from an EMBL/GenBank/DDBJ whole genome shotgun (WGS) entry which is preliminary data.</text>
</comment>
<evidence type="ECO:0000313" key="5">
    <source>
        <dbReference type="EMBL" id="MDN5200202.1"/>
    </source>
</evidence>
<dbReference type="Proteomes" id="UP001172082">
    <property type="component" value="Unassembled WGS sequence"/>
</dbReference>
<accession>A0ABT8KHL3</accession>
<evidence type="ECO:0000256" key="3">
    <source>
        <dbReference type="ARBA" id="ARBA00022679"/>
    </source>
</evidence>
<keyword evidence="2 5" id="KW-0328">Glycosyltransferase</keyword>
<dbReference type="RefSeq" id="WP_346750228.1">
    <property type="nucleotide sequence ID" value="NZ_JAUJEA010000001.1"/>
</dbReference>
<reference evidence="5" key="1">
    <citation type="submission" date="2023-06" db="EMBL/GenBank/DDBJ databases">
        <title>Genomic of Parafulvivirga corallium.</title>
        <authorList>
            <person name="Wang G."/>
        </authorList>
    </citation>
    <scope>NUCLEOTIDE SEQUENCE</scope>
    <source>
        <strain evidence="5">BMA10</strain>
    </source>
</reference>
<protein>
    <submittedName>
        <fullName evidence="5">Glycosyltransferase family 2 protein</fullName>
        <ecNumber evidence="5">2.4.-.-</ecNumber>
    </submittedName>
</protein>
<evidence type="ECO:0000256" key="1">
    <source>
        <dbReference type="ARBA" id="ARBA00006739"/>
    </source>
</evidence>
<evidence type="ECO:0000256" key="2">
    <source>
        <dbReference type="ARBA" id="ARBA00022676"/>
    </source>
</evidence>
<dbReference type="InterPro" id="IPR001173">
    <property type="entry name" value="Glyco_trans_2-like"/>
</dbReference>
<dbReference type="PANTHER" id="PTHR43179:SF12">
    <property type="entry name" value="GALACTOFURANOSYLTRANSFERASE GLFT2"/>
    <property type="match status" value="1"/>
</dbReference>
<feature type="domain" description="Glycosyltransferase 2-like" evidence="4">
    <location>
        <begin position="8"/>
        <end position="129"/>
    </location>
</feature>
<dbReference type="CDD" id="cd04186">
    <property type="entry name" value="GT_2_like_c"/>
    <property type="match status" value="1"/>
</dbReference>
<dbReference type="EMBL" id="JAUJEA010000001">
    <property type="protein sequence ID" value="MDN5200202.1"/>
    <property type="molecule type" value="Genomic_DNA"/>
</dbReference>
<keyword evidence="6" id="KW-1185">Reference proteome</keyword>
<sequence length="323" mass="36528">MKNQPLVSIISVNYNQSGLTCQMIDSIKQCAYRNIEIIIVDNASPSDEPDKIKEANPDIHLIKCEQNLGFAGGNNEGVKEAKGKYIFFLNNDTEVDPGFLEPLVEAFENNANLGMASPKIIYHGTDNIIQYAGEGGINPLTGRGKKSGRGEKDMGQFDTSTETALGHGAAMMVPLKVIEEVGLMPDIFFLYYEEHDWCEMIKRAGYKVMYVANATIYHKESMSVGKNSPLKSYYMARNRLIFMRRNSKGLVRLLSILFFIFLTIPKNTLKHLIKFEFKLLQTFLKGVFWNIGHDNVKQNPRLIKNTLNGFDITGAYQHRLQKI</sequence>
<dbReference type="Gene3D" id="3.90.550.10">
    <property type="entry name" value="Spore Coat Polysaccharide Biosynthesis Protein SpsA, Chain A"/>
    <property type="match status" value="1"/>
</dbReference>
<dbReference type="PANTHER" id="PTHR43179">
    <property type="entry name" value="RHAMNOSYLTRANSFERASE WBBL"/>
    <property type="match status" value="1"/>
</dbReference>